<dbReference type="GO" id="GO:0005886">
    <property type="term" value="C:plasma membrane"/>
    <property type="evidence" value="ECO:0007669"/>
    <property type="project" value="UniProtKB-SubCell"/>
</dbReference>
<evidence type="ECO:0000256" key="12">
    <source>
        <dbReference type="ARBA" id="ARBA00023136"/>
    </source>
</evidence>
<reference evidence="16" key="1">
    <citation type="journal article" date="2023" name="Front. Microbiol.">
        <title>Genome analysis of Candidatus Aschnera chinzeii, the bacterial endosymbiont of the blood-sucking bat fly Penicillidia jenynsii (Insecta: Diptera: Nycteribiidae).</title>
        <authorList>
            <person name="Koga R."/>
            <person name="Moriyama M."/>
            <person name="Nozaki T."/>
            <person name="Fukatsu T."/>
        </authorList>
    </citation>
    <scope>NUCLEOTIDE SEQUENCE</scope>
    <source>
        <strain evidence="16">Kw-01</strain>
    </source>
</reference>
<dbReference type="InterPro" id="IPR036890">
    <property type="entry name" value="HATPase_C_sf"/>
</dbReference>
<organism evidence="16">
    <name type="scientific">Candidatus Aschnera chinzeii</name>
    <dbReference type="NCBI Taxonomy" id="1485666"/>
    <lineage>
        <taxon>Bacteria</taxon>
        <taxon>Pseudomonadati</taxon>
        <taxon>Pseudomonadota</taxon>
        <taxon>Gammaproteobacteria</taxon>
        <taxon>Enterobacterales</taxon>
        <taxon>Enterobacteriaceae</taxon>
        <taxon>Candidatus Aschnera</taxon>
    </lineage>
</organism>
<evidence type="ECO:0000256" key="7">
    <source>
        <dbReference type="ARBA" id="ARBA00022679"/>
    </source>
</evidence>
<dbReference type="SUPFAM" id="SSF47384">
    <property type="entry name" value="Homodimeric domain of signal transducing histidine kinase"/>
    <property type="match status" value="1"/>
</dbReference>
<accession>A0AAT9G4N3</accession>
<evidence type="ECO:0000313" key="16">
    <source>
        <dbReference type="EMBL" id="BET44689.1"/>
    </source>
</evidence>
<evidence type="ECO:0000256" key="10">
    <source>
        <dbReference type="ARBA" id="ARBA00022989"/>
    </source>
</evidence>
<dbReference type="Gene3D" id="1.10.287.130">
    <property type="match status" value="1"/>
</dbReference>
<gene>
    <name evidence="16" type="primary">envZ</name>
    <name evidence="16" type="ORF">ACHINZ_3610</name>
</gene>
<dbReference type="FunFam" id="1.10.287.130:FF:000006">
    <property type="entry name" value="Osmolarity two-component histidine kinase EnvZ"/>
    <property type="match status" value="1"/>
</dbReference>
<keyword evidence="8 14" id="KW-0812">Transmembrane</keyword>
<dbReference type="NCBIfam" id="NF007004">
    <property type="entry name" value="PRK09467.1"/>
    <property type="match status" value="1"/>
</dbReference>
<dbReference type="PANTHER" id="PTHR44936:SF5">
    <property type="entry name" value="SENSOR HISTIDINE KINASE ENVZ"/>
    <property type="match status" value="1"/>
</dbReference>
<evidence type="ECO:0000256" key="11">
    <source>
        <dbReference type="ARBA" id="ARBA00023012"/>
    </source>
</evidence>
<feature type="transmembrane region" description="Helical" evidence="14">
    <location>
        <begin position="162"/>
        <end position="181"/>
    </location>
</feature>
<dbReference type="EMBL" id="AP028961">
    <property type="protein sequence ID" value="BET44689.1"/>
    <property type="molecule type" value="Genomic_DNA"/>
</dbReference>
<dbReference type="InterPro" id="IPR050980">
    <property type="entry name" value="2C_sensor_his_kinase"/>
</dbReference>
<protein>
    <recommendedName>
        <fullName evidence="13">Sensor histidine kinase EnvZ</fullName>
        <ecNumber evidence="3">2.7.13.3</ecNumber>
    </recommendedName>
</protein>
<keyword evidence="7" id="KW-0808">Transferase</keyword>
<keyword evidence="11" id="KW-0902">Two-component regulatory system</keyword>
<dbReference type="SUPFAM" id="SSF55874">
    <property type="entry name" value="ATPase domain of HSP90 chaperone/DNA topoisomerase II/histidine kinase"/>
    <property type="match status" value="1"/>
</dbReference>
<feature type="domain" description="Histidine kinase" evidence="15">
    <location>
        <begin position="242"/>
        <end position="440"/>
    </location>
</feature>
<dbReference type="GO" id="GO:0000155">
    <property type="term" value="F:phosphorelay sensor kinase activity"/>
    <property type="evidence" value="ECO:0007669"/>
    <property type="project" value="InterPro"/>
</dbReference>
<keyword evidence="5" id="KW-0997">Cell inner membrane</keyword>
<proteinExistence type="predicted"/>
<evidence type="ECO:0000256" key="4">
    <source>
        <dbReference type="ARBA" id="ARBA00022475"/>
    </source>
</evidence>
<comment type="subcellular location">
    <subcellularLocation>
        <location evidence="2">Cell inner membrane</location>
        <topology evidence="2">Multi-pass membrane protein</topology>
    </subcellularLocation>
</comment>
<keyword evidence="6" id="KW-0597">Phosphoprotein</keyword>
<keyword evidence="9 16" id="KW-0418">Kinase</keyword>
<dbReference type="PANTHER" id="PTHR44936">
    <property type="entry name" value="SENSOR PROTEIN CREC"/>
    <property type="match status" value="1"/>
</dbReference>
<comment type="catalytic activity">
    <reaction evidence="1">
        <text>ATP + protein L-histidine = ADP + protein N-phospho-L-histidine.</text>
        <dbReference type="EC" id="2.7.13.3"/>
    </reaction>
</comment>
<dbReference type="InterPro" id="IPR004358">
    <property type="entry name" value="Sig_transdc_His_kin-like_C"/>
</dbReference>
<dbReference type="Gene3D" id="3.30.565.10">
    <property type="entry name" value="Histidine kinase-like ATPase, C-terminal domain"/>
    <property type="match status" value="1"/>
</dbReference>
<dbReference type="AlphaFoldDB" id="A0AAT9G4N3"/>
<evidence type="ECO:0000256" key="8">
    <source>
        <dbReference type="ARBA" id="ARBA00022692"/>
    </source>
</evidence>
<keyword evidence="10 14" id="KW-1133">Transmembrane helix</keyword>
<feature type="transmembrane region" description="Helical" evidence="14">
    <location>
        <begin position="12"/>
        <end position="40"/>
    </location>
</feature>
<evidence type="ECO:0000256" key="5">
    <source>
        <dbReference type="ARBA" id="ARBA00022519"/>
    </source>
</evidence>
<evidence type="ECO:0000256" key="3">
    <source>
        <dbReference type="ARBA" id="ARBA00012438"/>
    </source>
</evidence>
<dbReference type="InterPro" id="IPR003661">
    <property type="entry name" value="HisK_dim/P_dom"/>
</dbReference>
<dbReference type="SMART" id="SM00388">
    <property type="entry name" value="HisKA"/>
    <property type="match status" value="1"/>
</dbReference>
<evidence type="ECO:0000256" key="9">
    <source>
        <dbReference type="ARBA" id="ARBA00022777"/>
    </source>
</evidence>
<name>A0AAT9G4N3_9ENTR</name>
<evidence type="ECO:0000256" key="13">
    <source>
        <dbReference type="ARBA" id="ARBA00041011"/>
    </source>
</evidence>
<dbReference type="PRINTS" id="PR00344">
    <property type="entry name" value="BCTRLSENSOR"/>
</dbReference>
<evidence type="ECO:0000256" key="2">
    <source>
        <dbReference type="ARBA" id="ARBA00004429"/>
    </source>
</evidence>
<dbReference type="InterPro" id="IPR005467">
    <property type="entry name" value="His_kinase_dom"/>
</dbReference>
<evidence type="ECO:0000259" key="15">
    <source>
        <dbReference type="PROSITE" id="PS50109"/>
    </source>
</evidence>
<evidence type="ECO:0000256" key="1">
    <source>
        <dbReference type="ARBA" id="ARBA00000085"/>
    </source>
</evidence>
<dbReference type="SMART" id="SM00387">
    <property type="entry name" value="HATPase_c"/>
    <property type="match status" value="1"/>
</dbReference>
<keyword evidence="12 14" id="KW-0472">Membrane</keyword>
<dbReference type="Pfam" id="PF02518">
    <property type="entry name" value="HATPase_c"/>
    <property type="match status" value="1"/>
</dbReference>
<keyword evidence="4" id="KW-1003">Cell membrane</keyword>
<dbReference type="Pfam" id="PF00512">
    <property type="entry name" value="HisKA"/>
    <property type="match status" value="1"/>
</dbReference>
<sequence>MKIMNFVMIKNIFSHYFCIIVSVLIGSLIVSYLIVLNFILVPKSVHAINKILTHEMYSLLITKIHLPNNNLILTSSLLHNNIKKKINMNFYTESNAMKNGLHLAKNWQLLSRYISNFIGSKTDIRLEIAHDHPYLWLKFYHIPNIWIQLPLSEIQYKQFITVFRHTFTIFFAILVFIWIHISNQNKLLFMLENYAIQMHKGIMVPKIKEAGSLKMRNIIKVFNNILSGIKILENDKIILLAGISHDLKTPLTRIRLATELMNKNNQYLAKLINKDVEECNSIIEQFIDYMHTGKEMHMELCDLNKILNEVISIENILFSKIATNISQLPIIINANAIAIKRAITNMLINAFRYGNGWVMVSSGTEKNQAWFQVDDNGNGIQKENIQHLFKPFVQGEKAKNNIGRGLGLTIIRRIIDAHNGKIILNKNKLGGLSIKAIFSL</sequence>
<evidence type="ECO:0000256" key="14">
    <source>
        <dbReference type="SAM" id="Phobius"/>
    </source>
</evidence>
<dbReference type="EC" id="2.7.13.3" evidence="3"/>
<dbReference type="InterPro" id="IPR036097">
    <property type="entry name" value="HisK_dim/P_sf"/>
</dbReference>
<dbReference type="InterPro" id="IPR003594">
    <property type="entry name" value="HATPase_dom"/>
</dbReference>
<dbReference type="PROSITE" id="PS50109">
    <property type="entry name" value="HIS_KIN"/>
    <property type="match status" value="1"/>
</dbReference>
<dbReference type="CDD" id="cd00082">
    <property type="entry name" value="HisKA"/>
    <property type="match status" value="1"/>
</dbReference>
<reference evidence="16" key="2">
    <citation type="submission" date="2023-10" db="EMBL/GenBank/DDBJ databases">
        <authorList>
            <person name="Koga R."/>
            <person name="Fukatsu T."/>
        </authorList>
    </citation>
    <scope>NUCLEOTIDE SEQUENCE</scope>
    <source>
        <strain evidence="16">Kw-01</strain>
    </source>
</reference>
<evidence type="ECO:0000256" key="6">
    <source>
        <dbReference type="ARBA" id="ARBA00022553"/>
    </source>
</evidence>